<protein>
    <recommendedName>
        <fullName evidence="4">Secreted protein</fullName>
    </recommendedName>
</protein>
<name>A0ABX9ML23_9DEIN</name>
<comment type="caution">
    <text evidence="2">The sequence shown here is derived from an EMBL/GenBank/DDBJ whole genome shotgun (WGS) entry which is preliminary data.</text>
</comment>
<dbReference type="EMBL" id="QWKY01000142">
    <property type="protein sequence ID" value="RIH74244.1"/>
    <property type="molecule type" value="Genomic_DNA"/>
</dbReference>
<organism evidence="2 3">
    <name type="scientific">Meiothermus hypogaeus</name>
    <dbReference type="NCBI Taxonomy" id="884155"/>
    <lineage>
        <taxon>Bacteria</taxon>
        <taxon>Thermotogati</taxon>
        <taxon>Deinococcota</taxon>
        <taxon>Deinococci</taxon>
        <taxon>Thermales</taxon>
        <taxon>Thermaceae</taxon>
        <taxon>Meiothermus</taxon>
    </lineage>
</organism>
<evidence type="ECO:0000313" key="2">
    <source>
        <dbReference type="EMBL" id="RIH74244.1"/>
    </source>
</evidence>
<proteinExistence type="predicted"/>
<reference evidence="2 3" key="1">
    <citation type="submission" date="2018-08" db="EMBL/GenBank/DDBJ databases">
        <title>Meiothermus hypogaeus DSM 23238 genome sequencing project.</title>
        <authorList>
            <person name="Da Costa M.S."/>
            <person name="Albuquerque L."/>
            <person name="Raposo P."/>
            <person name="Froufe H.J.C."/>
            <person name="Barroso C.S."/>
            <person name="Egas C."/>
        </authorList>
    </citation>
    <scope>NUCLEOTIDE SEQUENCE [LARGE SCALE GENOMIC DNA]</scope>
    <source>
        <strain evidence="2 3">DSM 23238</strain>
    </source>
</reference>
<accession>A0ABX9ML23</accession>
<evidence type="ECO:0000256" key="1">
    <source>
        <dbReference type="SAM" id="MobiDB-lite"/>
    </source>
</evidence>
<gene>
    <name evidence="2" type="ORF">Mhypo_03450</name>
</gene>
<keyword evidence="3" id="KW-1185">Reference proteome</keyword>
<sequence>MPGVLVVPLVARVLLVPHGGVVVGWGRGRTGGVAVVGVVVALRAHAGVPGLGLGGGAVGAVAGVAPLLDLGLEPLGARHRGVVGEVGDAPGAVEVDLLNAFQPGELPLEVGVLRAVVAIPEGDLEDCRGWMCPVFHRDPPDGSQFRRRRTPPQVGGSVNSG</sequence>
<feature type="region of interest" description="Disordered" evidence="1">
    <location>
        <begin position="139"/>
        <end position="161"/>
    </location>
</feature>
<evidence type="ECO:0008006" key="4">
    <source>
        <dbReference type="Google" id="ProtNLM"/>
    </source>
</evidence>
<dbReference type="Proteomes" id="UP000265443">
    <property type="component" value="Unassembled WGS sequence"/>
</dbReference>
<evidence type="ECO:0000313" key="3">
    <source>
        <dbReference type="Proteomes" id="UP000265443"/>
    </source>
</evidence>